<comment type="similarity">
    <text evidence="1">Belongs to the short-chain dehydrogenases/reductases (SDR) family.</text>
</comment>
<proteinExistence type="inferred from homology"/>
<dbReference type="PROSITE" id="PS00061">
    <property type="entry name" value="ADH_SHORT"/>
    <property type="match status" value="1"/>
</dbReference>
<evidence type="ECO:0000256" key="1">
    <source>
        <dbReference type="ARBA" id="ARBA00006484"/>
    </source>
</evidence>
<keyword evidence="5" id="KW-1185">Reference proteome</keyword>
<dbReference type="Gene3D" id="3.40.50.720">
    <property type="entry name" value="NAD(P)-binding Rossmann-like Domain"/>
    <property type="match status" value="1"/>
</dbReference>
<dbReference type="InterPro" id="IPR036291">
    <property type="entry name" value="NAD(P)-bd_dom_sf"/>
</dbReference>
<reference evidence="4" key="2">
    <citation type="submission" date="2020-02" db="EMBL/GenBank/DDBJ databases">
        <authorList>
            <person name="Gilchrist C.L.M."/>
            <person name="Chooi Y.-H."/>
        </authorList>
    </citation>
    <scope>NUCLEOTIDE SEQUENCE</scope>
    <source>
        <strain evidence="4">MST-FP2251</strain>
    </source>
</reference>
<dbReference type="Pfam" id="PF13561">
    <property type="entry name" value="adh_short_C2"/>
    <property type="match status" value="1"/>
</dbReference>
<reference evidence="4" key="1">
    <citation type="journal article" date="2019" name="Beilstein J. Org. Chem.">
        <title>Nanangenines: drimane sesquiterpenoids as the dominant metabolite cohort of a novel Australian fungus, Aspergillus nanangensis.</title>
        <authorList>
            <person name="Lacey H.J."/>
            <person name="Gilchrist C.L.M."/>
            <person name="Crombie A."/>
            <person name="Kalaitzis J.A."/>
            <person name="Vuong D."/>
            <person name="Rutledge P.J."/>
            <person name="Turner P."/>
            <person name="Pitt J.I."/>
            <person name="Lacey E."/>
            <person name="Chooi Y.H."/>
            <person name="Piggott A.M."/>
        </authorList>
    </citation>
    <scope>NUCLEOTIDE SEQUENCE</scope>
    <source>
        <strain evidence="4">MST-FP2251</strain>
    </source>
</reference>
<dbReference type="AlphaFoldDB" id="A0AAD4CXF4"/>
<accession>A0AAD4CXF4</accession>
<dbReference type="PANTHER" id="PTHR42760">
    <property type="entry name" value="SHORT-CHAIN DEHYDROGENASES/REDUCTASES FAMILY MEMBER"/>
    <property type="match status" value="1"/>
</dbReference>
<dbReference type="PANTHER" id="PTHR42760:SF115">
    <property type="entry name" value="3-OXOACYL-[ACYL-CARRIER-PROTEIN] REDUCTASE FABG"/>
    <property type="match status" value="1"/>
</dbReference>
<evidence type="ECO:0008006" key="6">
    <source>
        <dbReference type="Google" id="ProtNLM"/>
    </source>
</evidence>
<dbReference type="PRINTS" id="PR00080">
    <property type="entry name" value="SDRFAMILY"/>
</dbReference>
<comment type="caution">
    <text evidence="4">The sequence shown here is derived from an EMBL/GenBank/DDBJ whole genome shotgun (WGS) entry which is preliminary data.</text>
</comment>
<protein>
    <recommendedName>
        <fullName evidence="6">Short chain type dehydrogenase</fullName>
    </recommendedName>
</protein>
<evidence type="ECO:0000256" key="2">
    <source>
        <dbReference type="ARBA" id="ARBA00022857"/>
    </source>
</evidence>
<dbReference type="PRINTS" id="PR00081">
    <property type="entry name" value="GDHRDH"/>
</dbReference>
<dbReference type="EMBL" id="VCAU01000003">
    <property type="protein sequence ID" value="KAF9894500.1"/>
    <property type="molecule type" value="Genomic_DNA"/>
</dbReference>
<keyword evidence="2" id="KW-0521">NADP</keyword>
<dbReference type="FunFam" id="3.40.50.720:FF:000084">
    <property type="entry name" value="Short-chain dehydrogenase reductase"/>
    <property type="match status" value="1"/>
</dbReference>
<evidence type="ECO:0000313" key="5">
    <source>
        <dbReference type="Proteomes" id="UP001194746"/>
    </source>
</evidence>
<dbReference type="InterPro" id="IPR002347">
    <property type="entry name" value="SDR_fam"/>
</dbReference>
<organism evidence="4 5">
    <name type="scientific">Aspergillus nanangensis</name>
    <dbReference type="NCBI Taxonomy" id="2582783"/>
    <lineage>
        <taxon>Eukaryota</taxon>
        <taxon>Fungi</taxon>
        <taxon>Dikarya</taxon>
        <taxon>Ascomycota</taxon>
        <taxon>Pezizomycotina</taxon>
        <taxon>Eurotiomycetes</taxon>
        <taxon>Eurotiomycetidae</taxon>
        <taxon>Eurotiales</taxon>
        <taxon>Aspergillaceae</taxon>
        <taxon>Aspergillus</taxon>
        <taxon>Aspergillus subgen. Circumdati</taxon>
    </lineage>
</organism>
<dbReference type="SUPFAM" id="SSF51735">
    <property type="entry name" value="NAD(P)-binding Rossmann-fold domains"/>
    <property type="match status" value="1"/>
</dbReference>
<evidence type="ECO:0000256" key="3">
    <source>
        <dbReference type="ARBA" id="ARBA00023002"/>
    </source>
</evidence>
<evidence type="ECO:0000313" key="4">
    <source>
        <dbReference type="EMBL" id="KAF9894500.1"/>
    </source>
</evidence>
<name>A0AAD4CXF4_ASPNN</name>
<keyword evidence="3" id="KW-0560">Oxidoreductase</keyword>
<dbReference type="GO" id="GO:0044550">
    <property type="term" value="P:secondary metabolite biosynthetic process"/>
    <property type="evidence" value="ECO:0007669"/>
    <property type="project" value="UniProtKB-ARBA"/>
</dbReference>
<gene>
    <name evidence="4" type="ORF">FE257_006383</name>
</gene>
<sequence>MATFATYPDLKTKVALIMGIGQTHIPGSQTWGNGAAIARLLAHNGARVFGCDLHLSAAEYTASRIRSENGDCTVMQADVTSAVDVQGVVDAVLAQYGRIDILVNNVGATMTGDPATMSEDLWDAQITVNLKTVYLACHAVLPVMAKQGFGCVVNNGSIAGLRYIGKPQVAYSSAKAAVIHFTKVTAAMYAPRGIRLNTVVPGLVYTPLVEKFRLDGDREVYERITQQPIPMGHMGEAGDVANATVFLASEAAKYITGQMLVVDGGFTSCAGAKL</sequence>
<dbReference type="Proteomes" id="UP001194746">
    <property type="component" value="Unassembled WGS sequence"/>
</dbReference>
<dbReference type="GO" id="GO:0016616">
    <property type="term" value="F:oxidoreductase activity, acting on the CH-OH group of donors, NAD or NADP as acceptor"/>
    <property type="evidence" value="ECO:0007669"/>
    <property type="project" value="TreeGrafter"/>
</dbReference>
<dbReference type="InterPro" id="IPR020904">
    <property type="entry name" value="Sc_DH/Rdtase_CS"/>
</dbReference>